<feature type="region of interest" description="Disordered" evidence="1">
    <location>
        <begin position="83"/>
        <end position="105"/>
    </location>
</feature>
<evidence type="ECO:0000313" key="3">
    <source>
        <dbReference type="EMBL" id="RKF62943.1"/>
    </source>
</evidence>
<dbReference type="Pfam" id="PF07814">
    <property type="entry name" value="WAPL"/>
    <property type="match status" value="1"/>
</dbReference>
<dbReference type="OrthoDB" id="78088at2759"/>
<proteinExistence type="predicted"/>
<dbReference type="Proteomes" id="UP000286134">
    <property type="component" value="Unassembled WGS sequence"/>
</dbReference>
<feature type="domain" description="Wings apart-like protein C-terminal" evidence="2">
    <location>
        <begin position="584"/>
        <end position="922"/>
    </location>
</feature>
<feature type="region of interest" description="Disordered" evidence="1">
    <location>
        <begin position="548"/>
        <end position="578"/>
    </location>
</feature>
<accession>A0A420HZU5</accession>
<keyword evidence="4" id="KW-1185">Reference proteome</keyword>
<evidence type="ECO:0000256" key="1">
    <source>
        <dbReference type="SAM" id="MobiDB-lite"/>
    </source>
</evidence>
<dbReference type="InterPro" id="IPR022771">
    <property type="entry name" value="WAPL_C"/>
</dbReference>
<feature type="compositionally biased region" description="Basic and acidic residues" evidence="1">
    <location>
        <begin position="339"/>
        <end position="349"/>
    </location>
</feature>
<comment type="caution">
    <text evidence="3">The sequence shown here is derived from an EMBL/GenBank/DDBJ whole genome shotgun (WGS) entry which is preliminary data.</text>
</comment>
<evidence type="ECO:0000259" key="2">
    <source>
        <dbReference type="Pfam" id="PF07814"/>
    </source>
</evidence>
<dbReference type="EMBL" id="MCFK01002939">
    <property type="protein sequence ID" value="RKF62943.1"/>
    <property type="molecule type" value="Genomic_DNA"/>
</dbReference>
<reference evidence="3 4" key="1">
    <citation type="journal article" date="2018" name="BMC Genomics">
        <title>Comparative genome analyses reveal sequence features reflecting distinct modes of host-adaptation between dicot and monocot powdery mildew.</title>
        <authorList>
            <person name="Wu Y."/>
            <person name="Ma X."/>
            <person name="Pan Z."/>
            <person name="Kale S.D."/>
            <person name="Song Y."/>
            <person name="King H."/>
            <person name="Zhang Q."/>
            <person name="Presley C."/>
            <person name="Deng X."/>
            <person name="Wei C.I."/>
            <person name="Xiao S."/>
        </authorList>
    </citation>
    <scope>NUCLEOTIDE SEQUENCE [LARGE SCALE GENOMIC DNA]</scope>
    <source>
        <strain evidence="3">UMSG2</strain>
    </source>
</reference>
<feature type="region of interest" description="Disordered" evidence="1">
    <location>
        <begin position="321"/>
        <end position="375"/>
    </location>
</feature>
<feature type="region of interest" description="Disordered" evidence="1">
    <location>
        <begin position="128"/>
        <end position="156"/>
    </location>
</feature>
<gene>
    <name evidence="3" type="ORF">OnM2_029078</name>
</gene>
<dbReference type="STRING" id="212602.A0A420HZU5"/>
<protein>
    <submittedName>
        <fullName evidence="3">Putative rheb small monomeric gtpase protein</fullName>
    </submittedName>
</protein>
<feature type="compositionally biased region" description="Basic and acidic residues" evidence="1">
    <location>
        <begin position="186"/>
        <end position="195"/>
    </location>
</feature>
<organism evidence="3 4">
    <name type="scientific">Erysiphe neolycopersici</name>
    <dbReference type="NCBI Taxonomy" id="212602"/>
    <lineage>
        <taxon>Eukaryota</taxon>
        <taxon>Fungi</taxon>
        <taxon>Dikarya</taxon>
        <taxon>Ascomycota</taxon>
        <taxon>Pezizomycotina</taxon>
        <taxon>Leotiomycetes</taxon>
        <taxon>Erysiphales</taxon>
        <taxon>Erysiphaceae</taxon>
        <taxon>Erysiphe</taxon>
    </lineage>
</organism>
<dbReference type="Gene3D" id="1.25.10.10">
    <property type="entry name" value="Leucine-rich Repeat Variant"/>
    <property type="match status" value="1"/>
</dbReference>
<name>A0A420HZU5_9PEZI</name>
<feature type="region of interest" description="Disordered" evidence="1">
    <location>
        <begin position="178"/>
        <end position="210"/>
    </location>
</feature>
<dbReference type="AlphaFoldDB" id="A0A420HZU5"/>
<evidence type="ECO:0000313" key="4">
    <source>
        <dbReference type="Proteomes" id="UP000286134"/>
    </source>
</evidence>
<dbReference type="InterPro" id="IPR011989">
    <property type="entry name" value="ARM-like"/>
</dbReference>
<sequence>MANFSSEVHVRRRITTYGKTRRKIVHGSVFNNLSQEATTKYTSQNAAKNELRDDEISVDITISNSQKSDSSIALSKDIYDFPSDEDTQNSEVISRSRLKASQEGKFSRSLQENDNQRINNATLSKLRGKSVPKGFTKPNLKANTKELSELTDDTSDESKVNKHVSIMQTSKLVRSIPDNHSNLDIYGKKSKDKESTSIGTSELPESDQDKLKRKYAAVSLKTYPCKMSPRSISLSSSMSKITGQKENRIFDLPVNDDEMIPLRSSPRRITKTSDLKLRRKISPIAARVKESGKNVGPSLLNNKDNKKDLLTNIRSSSMNDSICLGRTRSKATSMSPDLQKTEKKREQKQSKISPAKKLEKAKRKSNLTPLSNDPDVMAMEPRISAESHSIWKDLLGSVDDDQDMSEIPKLVRQNSLKSSTLTFDANQLESKEAENLPPKNSRRLRMIDSLVQKKFCYSSFDQYSIDELESGKESCAVSIGSFVSPNRSRSQSIDSELVSSQPVAQESQSSVSSLGVGTKITYSRQRSMLAEEDLVKDLAFDLLTSSQDSTGKRCRRGSVPKLKPLSSFHDDDDEDEEDNSQVVIKSVHELRKSGATKLFIDECTDLFDRISSPGEANSVRRSGLLDLASKMRNQNFVQQYLANSMEQQLFVGLNKEKDVISGFLIISILMVLLMEGPIVHLIPLLCRNGITKLIIEMLDFELGIPSICKDHKINMSKLSQSLIIEYHNLLLQSPILDGQKLNIFSPRTIALICLKKLSRQYRETENSCGLFSEDLITKLFAIMKLTSSEKSLESSSNEVSIDLSLVAQCLQLHYTAAYSILDENKWINKYLPLLTNILEITLSRDFIEAHIEILKITLQVTNQNPLAIEVFVRPSLILSLCKKFVSQYNLLNENHTEVHFSLILDHLSLLLGVLMNFSESNQRVGECLRDFEHSDEDPLRDMITIFQENSENISQAESEEEVLKNVVLGYLSVTLGYLSLHPSIGKRLKDVKTKLLGCIEEFILIHKLADGKLVDEDSQSHIITEPNEEEDQIEAHKELTERLERLVKRLNSKTPRGYVSVN</sequence>